<organism evidence="1">
    <name type="scientific">marine sediment metagenome</name>
    <dbReference type="NCBI Taxonomy" id="412755"/>
    <lineage>
        <taxon>unclassified sequences</taxon>
        <taxon>metagenomes</taxon>
        <taxon>ecological metagenomes</taxon>
    </lineage>
</organism>
<evidence type="ECO:0000313" key="1">
    <source>
        <dbReference type="EMBL" id="GAI47535.1"/>
    </source>
</evidence>
<feature type="non-terminal residue" evidence="1">
    <location>
        <position position="125"/>
    </location>
</feature>
<protein>
    <submittedName>
        <fullName evidence="1">Uncharacterized protein</fullName>
    </submittedName>
</protein>
<gene>
    <name evidence="1" type="ORF">S06H3_60778</name>
</gene>
<proteinExistence type="predicted"/>
<comment type="caution">
    <text evidence="1">The sequence shown here is derived from an EMBL/GenBank/DDBJ whole genome shotgun (WGS) entry which is preliminary data.</text>
</comment>
<dbReference type="AlphaFoldDB" id="X1Q930"/>
<sequence>MPEAGTIEPSVLFLVKVAAEAFIFEKLGVECVELKWGQGAKDIGGEVKVGDIKKAQLLHERGYIVLPNPTDPNVIKAFERGAFKEFERHSRVGMVTEESFAKRVEELRSAGAKYIFLKTGAYRPA</sequence>
<reference evidence="1" key="1">
    <citation type="journal article" date="2014" name="Front. Microbiol.">
        <title>High frequency of phylogenetically diverse reductive dehalogenase-homologous genes in deep subseafloor sedimentary metagenomes.</title>
        <authorList>
            <person name="Kawai M."/>
            <person name="Futagami T."/>
            <person name="Toyoda A."/>
            <person name="Takaki Y."/>
            <person name="Nishi S."/>
            <person name="Hori S."/>
            <person name="Arai W."/>
            <person name="Tsubouchi T."/>
            <person name="Morono Y."/>
            <person name="Uchiyama I."/>
            <person name="Ito T."/>
            <person name="Fujiyama A."/>
            <person name="Inagaki F."/>
            <person name="Takami H."/>
        </authorList>
    </citation>
    <scope>NUCLEOTIDE SEQUENCE</scope>
    <source>
        <strain evidence="1">Expedition CK06-06</strain>
    </source>
</reference>
<accession>X1Q930</accession>
<dbReference type="EMBL" id="BARV01039714">
    <property type="protein sequence ID" value="GAI47535.1"/>
    <property type="molecule type" value="Genomic_DNA"/>
</dbReference>
<name>X1Q930_9ZZZZ</name>